<evidence type="ECO:0000313" key="8">
    <source>
        <dbReference type="EMBL" id="PUA33319.1"/>
    </source>
</evidence>
<protein>
    <recommendedName>
        <fullName evidence="2 5">Carbamate kinase</fullName>
    </recommendedName>
</protein>
<comment type="similarity">
    <text evidence="1 6">Belongs to the carbamate kinase family.</text>
</comment>
<dbReference type="Gene3D" id="3.40.1160.10">
    <property type="entry name" value="Acetylglutamate kinase-like"/>
    <property type="match status" value="1"/>
</dbReference>
<sequence length="320" mass="34927">MDRNEKYVLIALGGNAFQTKGDKGTPEDYWRNAYKAAETIVKIVKEGYKVAVTHGNGPQVGIVLEWMERSKDKIPPLTMDIAGAMTQGWLGYLLTQAISNLLIREGIKDHVKGVVAIVNQVEVSRDDPAWKNPTKFVGSWYTEEEAKKLAAEKGWVFKPDPRGGYRRVVPSPDPFANVEVQAVRKLLDDGWIVVASGGGGIPVVRKENGELEGVEAVIDKDLAGEVLATSIGAGTFVILTDVDGVYLNFGKPDQKKLDVVMVSELEKYYREGYFPPGSMGPKVLAAIRFIKHGGKRAAIGHLYQGYDVVKGNAGTTVLPI</sequence>
<organism evidence="8 9">
    <name type="scientific">Zestosphaera tikiterensis</name>
    <dbReference type="NCBI Taxonomy" id="1973259"/>
    <lineage>
        <taxon>Archaea</taxon>
        <taxon>Thermoproteota</taxon>
        <taxon>Thermoprotei</taxon>
        <taxon>Desulfurococcales</taxon>
        <taxon>Desulfurococcaceae</taxon>
        <taxon>Zestosphaera</taxon>
    </lineage>
</organism>
<dbReference type="AlphaFoldDB" id="A0A2R7Y7M2"/>
<evidence type="ECO:0000256" key="2">
    <source>
        <dbReference type="ARBA" id="ARBA00020752"/>
    </source>
</evidence>
<evidence type="ECO:0000256" key="4">
    <source>
        <dbReference type="ARBA" id="ARBA00022777"/>
    </source>
</evidence>
<evidence type="ECO:0000256" key="1">
    <source>
        <dbReference type="ARBA" id="ARBA00011066"/>
    </source>
</evidence>
<dbReference type="GO" id="GO:0008804">
    <property type="term" value="F:carbamate kinase activity"/>
    <property type="evidence" value="ECO:0007669"/>
    <property type="project" value="UniProtKB-UniRule"/>
</dbReference>
<feature type="domain" description="Aspartate/glutamate/uridylate kinase" evidence="7">
    <location>
        <begin position="7"/>
        <end position="299"/>
    </location>
</feature>
<dbReference type="SUPFAM" id="SSF53633">
    <property type="entry name" value="Carbamate kinase-like"/>
    <property type="match status" value="1"/>
</dbReference>
<dbReference type="FunFam" id="3.40.1160.10:FF:000007">
    <property type="entry name" value="Carbamate kinase"/>
    <property type="match status" value="1"/>
</dbReference>
<gene>
    <name evidence="8" type="ORF">B7O98_02500</name>
</gene>
<dbReference type="InterPro" id="IPR003964">
    <property type="entry name" value="Carb_kinase"/>
</dbReference>
<dbReference type="PANTHER" id="PTHR30409:SF1">
    <property type="entry name" value="CARBAMATE KINASE-RELATED"/>
    <property type="match status" value="1"/>
</dbReference>
<dbReference type="NCBIfam" id="NF009007">
    <property type="entry name" value="PRK12352.1"/>
    <property type="match status" value="1"/>
</dbReference>
<keyword evidence="3 6" id="KW-0808">Transferase</keyword>
<dbReference type="PRINTS" id="PR01469">
    <property type="entry name" value="CARBMTKINASE"/>
</dbReference>
<dbReference type="GO" id="GO:0005829">
    <property type="term" value="C:cytosol"/>
    <property type="evidence" value="ECO:0007669"/>
    <property type="project" value="TreeGrafter"/>
</dbReference>
<evidence type="ECO:0000313" key="9">
    <source>
        <dbReference type="Proteomes" id="UP000244093"/>
    </source>
</evidence>
<dbReference type="NCBIfam" id="TIGR00746">
    <property type="entry name" value="arcC"/>
    <property type="match status" value="1"/>
</dbReference>
<name>A0A2R7Y7M2_9CREN</name>
<evidence type="ECO:0000259" key="7">
    <source>
        <dbReference type="Pfam" id="PF00696"/>
    </source>
</evidence>
<dbReference type="CDD" id="cd04235">
    <property type="entry name" value="AAK_CK"/>
    <property type="match status" value="1"/>
</dbReference>
<dbReference type="PIRSF" id="PIRSF000723">
    <property type="entry name" value="Carbamate_kin"/>
    <property type="match status" value="1"/>
</dbReference>
<dbReference type="Proteomes" id="UP000244093">
    <property type="component" value="Unassembled WGS sequence"/>
</dbReference>
<proteinExistence type="inferred from homology"/>
<keyword evidence="4 6" id="KW-0418">Kinase</keyword>
<evidence type="ECO:0000256" key="3">
    <source>
        <dbReference type="ARBA" id="ARBA00022679"/>
    </source>
</evidence>
<dbReference type="InterPro" id="IPR001048">
    <property type="entry name" value="Asp/Glu/Uridylate_kinase"/>
</dbReference>
<dbReference type="PANTHER" id="PTHR30409">
    <property type="entry name" value="CARBAMATE KINASE"/>
    <property type="match status" value="1"/>
</dbReference>
<evidence type="ECO:0000256" key="6">
    <source>
        <dbReference type="PIRNR" id="PIRNR000723"/>
    </source>
</evidence>
<dbReference type="InterPro" id="IPR036393">
    <property type="entry name" value="AceGlu_kinase-like_sf"/>
</dbReference>
<dbReference type="Pfam" id="PF00696">
    <property type="entry name" value="AA_kinase"/>
    <property type="match status" value="1"/>
</dbReference>
<evidence type="ECO:0000256" key="5">
    <source>
        <dbReference type="NCBIfam" id="TIGR00746"/>
    </source>
</evidence>
<dbReference type="GO" id="GO:0019546">
    <property type="term" value="P:L-arginine deiminase pathway"/>
    <property type="evidence" value="ECO:0007669"/>
    <property type="project" value="TreeGrafter"/>
</dbReference>
<accession>A0A2R7Y7M2</accession>
<reference evidence="8 9" key="1">
    <citation type="journal article" date="2018" name="Syst. Appl. Microbiol.">
        <title>A new symbiotic nanoarchaeote (Candidatus Nanoclepta minutus) and its host (Zestosphaera tikiterensis gen. nov., sp. nov.) from a New Zealand hot spring.</title>
        <authorList>
            <person name="St John E."/>
            <person name="Liu Y."/>
            <person name="Podar M."/>
            <person name="Stott M.B."/>
            <person name="Meneghin J."/>
            <person name="Chen Z."/>
            <person name="Lagutin K."/>
            <person name="Mitchell K."/>
            <person name="Reysenbach A.L."/>
        </authorList>
    </citation>
    <scope>NUCLEOTIDE SEQUENCE [LARGE SCALE GENOMIC DNA]</scope>
    <source>
        <strain evidence="8">NZ3</strain>
    </source>
</reference>
<comment type="caution">
    <text evidence="8">The sequence shown here is derived from an EMBL/GenBank/DDBJ whole genome shotgun (WGS) entry which is preliminary data.</text>
</comment>
<dbReference type="EMBL" id="NBVN01000002">
    <property type="protein sequence ID" value="PUA33319.1"/>
    <property type="molecule type" value="Genomic_DNA"/>
</dbReference>